<dbReference type="Proteomes" id="UP000242469">
    <property type="component" value="Unassembled WGS sequence"/>
</dbReference>
<dbReference type="SUPFAM" id="SSF52172">
    <property type="entry name" value="CheY-like"/>
    <property type="match status" value="1"/>
</dbReference>
<dbReference type="EMBL" id="FNRJ01000004">
    <property type="protein sequence ID" value="SEA55430.1"/>
    <property type="molecule type" value="Genomic_DNA"/>
</dbReference>
<dbReference type="PANTHER" id="PTHR43228">
    <property type="entry name" value="TWO-COMPONENT RESPONSE REGULATOR"/>
    <property type="match status" value="1"/>
</dbReference>
<dbReference type="InterPro" id="IPR052048">
    <property type="entry name" value="ST_Response_Regulator"/>
</dbReference>
<dbReference type="SUPFAM" id="SSF47188">
    <property type="entry name" value="Hemerythrin-like"/>
    <property type="match status" value="1"/>
</dbReference>
<protein>
    <submittedName>
        <fullName evidence="7">Response regulator receiver domain-containing protein</fullName>
    </submittedName>
</protein>
<feature type="modified residue" description="4-aspartylphosphate" evidence="4">
    <location>
        <position position="59"/>
    </location>
</feature>
<dbReference type="PROSITE" id="PS50110">
    <property type="entry name" value="RESPONSE_REGULATORY"/>
    <property type="match status" value="1"/>
</dbReference>
<evidence type="ECO:0000313" key="7">
    <source>
        <dbReference type="EMBL" id="SEA55430.1"/>
    </source>
</evidence>
<dbReference type="PANTHER" id="PTHR43228:SF1">
    <property type="entry name" value="TWO-COMPONENT RESPONSE REGULATOR ARR22"/>
    <property type="match status" value="1"/>
</dbReference>
<evidence type="ECO:0000256" key="5">
    <source>
        <dbReference type="SAM" id="MobiDB-lite"/>
    </source>
</evidence>
<keyword evidence="3" id="KW-0408">Iron</keyword>
<organism evidence="7 8">
    <name type="scientific">Marinobacterium iners DSM 11526</name>
    <dbReference type="NCBI Taxonomy" id="1122198"/>
    <lineage>
        <taxon>Bacteria</taxon>
        <taxon>Pseudomonadati</taxon>
        <taxon>Pseudomonadota</taxon>
        <taxon>Gammaproteobacteria</taxon>
        <taxon>Oceanospirillales</taxon>
        <taxon>Oceanospirillaceae</taxon>
        <taxon>Marinobacterium</taxon>
    </lineage>
</organism>
<dbReference type="Gene3D" id="3.40.50.2300">
    <property type="match status" value="1"/>
</dbReference>
<feature type="domain" description="Response regulatory" evidence="6">
    <location>
        <begin position="8"/>
        <end position="129"/>
    </location>
</feature>
<keyword evidence="8" id="KW-1185">Reference proteome</keyword>
<dbReference type="Gene3D" id="1.20.120.50">
    <property type="entry name" value="Hemerythrin-like"/>
    <property type="match status" value="1"/>
</dbReference>
<comment type="similarity">
    <text evidence="1">Belongs to the hemerythrin family.</text>
</comment>
<accession>A0A1H4C511</accession>
<dbReference type="InterPro" id="IPR001789">
    <property type="entry name" value="Sig_transdc_resp-reg_receiver"/>
</dbReference>
<reference evidence="8" key="1">
    <citation type="submission" date="2016-10" db="EMBL/GenBank/DDBJ databases">
        <authorList>
            <person name="Varghese N."/>
            <person name="Submissions S."/>
        </authorList>
    </citation>
    <scope>NUCLEOTIDE SEQUENCE [LARGE SCALE GENOMIC DNA]</scope>
    <source>
        <strain evidence="8">DSM 11526</strain>
    </source>
</reference>
<dbReference type="RefSeq" id="WP_091825010.1">
    <property type="nucleotide sequence ID" value="NZ_FNRJ01000004.1"/>
</dbReference>
<keyword evidence="4" id="KW-0597">Phosphoprotein</keyword>
<evidence type="ECO:0000256" key="4">
    <source>
        <dbReference type="PROSITE-ProRule" id="PRU00169"/>
    </source>
</evidence>
<dbReference type="InterPro" id="IPR035938">
    <property type="entry name" value="Hemerythrin-like_sf"/>
</dbReference>
<dbReference type="GO" id="GO:0000160">
    <property type="term" value="P:phosphorelay signal transduction system"/>
    <property type="evidence" value="ECO:0007669"/>
    <property type="project" value="InterPro"/>
</dbReference>
<evidence type="ECO:0000256" key="3">
    <source>
        <dbReference type="ARBA" id="ARBA00023004"/>
    </source>
</evidence>
<gene>
    <name evidence="7" type="ORF">SAMN02745729_104184</name>
</gene>
<dbReference type="AlphaFoldDB" id="A0A1H4C511"/>
<evidence type="ECO:0000259" key="6">
    <source>
        <dbReference type="PROSITE" id="PS50110"/>
    </source>
</evidence>
<proteinExistence type="inferred from homology"/>
<evidence type="ECO:0000313" key="8">
    <source>
        <dbReference type="Proteomes" id="UP000242469"/>
    </source>
</evidence>
<evidence type="ECO:0000256" key="1">
    <source>
        <dbReference type="ARBA" id="ARBA00010587"/>
    </source>
</evidence>
<name>A0A1H4C511_9GAMM</name>
<feature type="region of interest" description="Disordered" evidence="5">
    <location>
        <begin position="150"/>
        <end position="203"/>
    </location>
</feature>
<dbReference type="Pfam" id="PF00072">
    <property type="entry name" value="Response_reg"/>
    <property type="match status" value="1"/>
</dbReference>
<sequence>MKALSALKVLVVDDQPIIDEFCRKVLEHLGCEQVYSALSGREAIEILTREPCIDMVLTDIDMQPRNGLELLQTIRCGDIPKVPRDLCVLMFTDYNYRNNVMNAVGLDCNGFVSKPLSVALLSDKIDAARRRKITLADTAVYRSIPTGVNTAVGVNKPADGSLYPRQSAGSTHTPAHEPSTPEPTVSTTPNPGPSQTQTPPEENDADRFRQALTELVPSNSKDPFLQQKQQQLTDILHQLDAIRREISFGSDNTAAQMTSSLEQISAEMFGQEYQHQREHHFSHLSAHQAEHGMILQRTQMLANKIRQNKKPKALLAHQQLLQAWYRHIAGKDQQYARYLTTQGTHG</sequence>
<dbReference type="InterPro" id="IPR011006">
    <property type="entry name" value="CheY-like_superfamily"/>
</dbReference>
<dbReference type="STRING" id="1122198.SAMN02745729_104184"/>
<dbReference type="SMART" id="SM00448">
    <property type="entry name" value="REC"/>
    <property type="match status" value="1"/>
</dbReference>
<keyword evidence="2" id="KW-0479">Metal-binding</keyword>
<dbReference type="OrthoDB" id="6116549at2"/>
<dbReference type="GO" id="GO:0046872">
    <property type="term" value="F:metal ion binding"/>
    <property type="evidence" value="ECO:0007669"/>
    <property type="project" value="UniProtKB-KW"/>
</dbReference>
<evidence type="ECO:0000256" key="2">
    <source>
        <dbReference type="ARBA" id="ARBA00022723"/>
    </source>
</evidence>